<gene>
    <name evidence="2" type="ORF">EI983_09775</name>
</gene>
<keyword evidence="1" id="KW-0472">Membrane</keyword>
<dbReference type="AlphaFoldDB" id="A0A6I6J1A1"/>
<dbReference type="EMBL" id="CP034348">
    <property type="protein sequence ID" value="QGX98548.1"/>
    <property type="molecule type" value="Genomic_DNA"/>
</dbReference>
<name>A0A6I6J1A1_9RHOB</name>
<feature type="transmembrane region" description="Helical" evidence="1">
    <location>
        <begin position="12"/>
        <end position="32"/>
    </location>
</feature>
<evidence type="ECO:0000313" key="2">
    <source>
        <dbReference type="EMBL" id="QGX98548.1"/>
    </source>
</evidence>
<keyword evidence="1" id="KW-1133">Transmembrane helix</keyword>
<evidence type="ECO:0000256" key="1">
    <source>
        <dbReference type="SAM" id="Phobius"/>
    </source>
</evidence>
<organism evidence="2 3">
    <name type="scientific">Roseovarius faecimaris</name>
    <dbReference type="NCBI Taxonomy" id="2494550"/>
    <lineage>
        <taxon>Bacteria</taxon>
        <taxon>Pseudomonadati</taxon>
        <taxon>Pseudomonadota</taxon>
        <taxon>Alphaproteobacteria</taxon>
        <taxon>Rhodobacterales</taxon>
        <taxon>Roseobacteraceae</taxon>
        <taxon>Roseovarius</taxon>
    </lineage>
</organism>
<dbReference type="RefSeq" id="WP_157707231.1">
    <property type="nucleotide sequence ID" value="NZ_CP034348.1"/>
</dbReference>
<accession>A0A6I6J1A1</accession>
<proteinExistence type="predicted"/>
<dbReference type="Proteomes" id="UP000428330">
    <property type="component" value="Chromosome"/>
</dbReference>
<protein>
    <submittedName>
        <fullName evidence="2">Uncharacterized protein</fullName>
    </submittedName>
</protein>
<keyword evidence="3" id="KW-1185">Reference proteome</keyword>
<dbReference type="OrthoDB" id="9901785at2"/>
<keyword evidence="1" id="KW-0812">Transmembrane</keyword>
<sequence>MSFSPELVNGLFAVGGAVVGAVIAGLFAIYIARSTKEKKEIVVSTSYASRLLVVHDQIASDVEILVSGNKVENVILSEIFLSNTGNMAVENLSFPISCQPSVQIISIDALDQATDAPRSGSGITKTSSQEFDVTIDYINPGEEIALRCMVSGEEPEWNVALRQPELSVVRRDQPVASYSDVVAEVVFESFANIPILRSYLRITSPVFKKFLENRSQH</sequence>
<evidence type="ECO:0000313" key="3">
    <source>
        <dbReference type="Proteomes" id="UP000428330"/>
    </source>
</evidence>
<reference evidence="3" key="1">
    <citation type="submission" date="2018-12" db="EMBL/GenBank/DDBJ databases">
        <title>Complete genome sequence of Roseovarius sp. MME-070.</title>
        <authorList>
            <person name="Nam Y.-D."/>
            <person name="Kang J."/>
            <person name="Chung W.-H."/>
            <person name="Park Y.S."/>
        </authorList>
    </citation>
    <scope>NUCLEOTIDE SEQUENCE [LARGE SCALE GENOMIC DNA]</scope>
    <source>
        <strain evidence="3">MME-070</strain>
    </source>
</reference>
<dbReference type="KEGG" id="rom:EI983_09775"/>